<feature type="region of interest" description="Disordered" evidence="7">
    <location>
        <begin position="21"/>
        <end position="47"/>
    </location>
</feature>
<feature type="transmembrane region" description="Helical" evidence="8">
    <location>
        <begin position="396"/>
        <end position="417"/>
    </location>
</feature>
<evidence type="ECO:0000256" key="2">
    <source>
        <dbReference type="ARBA" id="ARBA00007965"/>
    </source>
</evidence>
<dbReference type="GO" id="GO:0005886">
    <property type="term" value="C:plasma membrane"/>
    <property type="evidence" value="ECO:0007669"/>
    <property type="project" value="TreeGrafter"/>
</dbReference>
<keyword evidence="4 8" id="KW-0812">Transmembrane</keyword>
<gene>
    <name evidence="9" type="ORF">BOX15_Mlig007465g1</name>
</gene>
<feature type="transmembrane region" description="Helical" evidence="8">
    <location>
        <begin position="103"/>
        <end position="122"/>
    </location>
</feature>
<evidence type="ECO:0000256" key="6">
    <source>
        <dbReference type="ARBA" id="ARBA00023136"/>
    </source>
</evidence>
<dbReference type="PANTHER" id="PTHR10332">
    <property type="entry name" value="EQUILIBRATIVE NUCLEOSIDE TRANSPORTER"/>
    <property type="match status" value="1"/>
</dbReference>
<evidence type="ECO:0000256" key="3">
    <source>
        <dbReference type="ARBA" id="ARBA00022448"/>
    </source>
</evidence>
<dbReference type="SUPFAM" id="SSF103473">
    <property type="entry name" value="MFS general substrate transporter"/>
    <property type="match status" value="1"/>
</dbReference>
<dbReference type="InterPro" id="IPR002259">
    <property type="entry name" value="Eqnu_transpt"/>
</dbReference>
<accession>A0A267G0B2</accession>
<dbReference type="PRINTS" id="PR01130">
    <property type="entry name" value="DERENTRNSPRT"/>
</dbReference>
<feature type="transmembrane region" description="Helical" evidence="8">
    <location>
        <begin position="173"/>
        <end position="194"/>
    </location>
</feature>
<keyword evidence="3" id="KW-0813">Transport</keyword>
<feature type="transmembrane region" description="Helical" evidence="8">
    <location>
        <begin position="458"/>
        <end position="475"/>
    </location>
</feature>
<evidence type="ECO:0000256" key="4">
    <source>
        <dbReference type="ARBA" id="ARBA00022692"/>
    </source>
</evidence>
<sequence length="577" mass="63833">LAALAEPQRIWPMEPGAYTSISLNDEAADRPASSIRRPASLAMPRATAPPAAVAAEFVEEADEVGEEADEVVDDEQPASRRRRFEQLDEVDDSRLELRDRYHLVYLSMVLAGVGFLLPYNSFVNAVDFYQQRFDSHLIVFDISMTYITVMLGSVLLTNALVNRVHLRWRITFGYMIAIVVLFLTTFFDIILNIFPPEWSYRLTLISAGIVSLGCTVQQSSFYGYASLLPRRYTQAVMLGESCAGFIVSLNRIVTKSAVASAAPSTALFFILSSCLLLLCLLTFTLAVKSQFVRQFIRPTRQQQQQQSEIPQRPRIAEDRERMLPGLENPAYQPEMMDLGYLDVSEAVLSPPPPNRADADLLDNGESTVAAASARRTPRHLGVEAGLQTRLNIAHKVWLYMAAIALCYLVSLSLFPGIESEIPSCRLRDWMPVLLMAVFNGSDLVGKLLAAFPIAWRGGPLLACSIFRVCLVPLFMSCASPRQRPHISSESWACFVTALLGATNGYFGSLPMINAPKTVQSSHREIAGNLMTLSYSVGLTAGSGLSYWLDDLLGPIPAKLQPWQYACGDYNVSHVIGR</sequence>
<dbReference type="GO" id="GO:0008504">
    <property type="term" value="F:monoamine transmembrane transporter activity"/>
    <property type="evidence" value="ECO:0007669"/>
    <property type="project" value="TreeGrafter"/>
</dbReference>
<dbReference type="OrthoDB" id="10014563at2759"/>
<dbReference type="InterPro" id="IPR036259">
    <property type="entry name" value="MFS_trans_sf"/>
</dbReference>
<keyword evidence="10" id="KW-1185">Reference proteome</keyword>
<proteinExistence type="inferred from homology"/>
<organism evidence="9 10">
    <name type="scientific">Macrostomum lignano</name>
    <dbReference type="NCBI Taxonomy" id="282301"/>
    <lineage>
        <taxon>Eukaryota</taxon>
        <taxon>Metazoa</taxon>
        <taxon>Spiralia</taxon>
        <taxon>Lophotrochozoa</taxon>
        <taxon>Platyhelminthes</taxon>
        <taxon>Rhabditophora</taxon>
        <taxon>Macrostomorpha</taxon>
        <taxon>Macrostomida</taxon>
        <taxon>Macrostomidae</taxon>
        <taxon>Macrostomum</taxon>
    </lineage>
</organism>
<keyword evidence="6 8" id="KW-0472">Membrane</keyword>
<dbReference type="Pfam" id="PF01733">
    <property type="entry name" value="Nucleoside_tran"/>
    <property type="match status" value="1"/>
</dbReference>
<keyword evidence="5 8" id="KW-1133">Transmembrane helix</keyword>
<comment type="caution">
    <text evidence="9">The sequence shown here is derived from an EMBL/GenBank/DDBJ whole genome shotgun (WGS) entry which is preliminary data.</text>
</comment>
<evidence type="ECO:0000256" key="8">
    <source>
        <dbReference type="SAM" id="Phobius"/>
    </source>
</evidence>
<comment type="subcellular location">
    <subcellularLocation>
        <location evidence="1">Membrane</location>
        <topology evidence="1">Multi-pass membrane protein</topology>
    </subcellularLocation>
</comment>
<name>A0A267G0B2_9PLAT</name>
<dbReference type="GO" id="GO:0005337">
    <property type="term" value="F:nucleoside transmembrane transporter activity"/>
    <property type="evidence" value="ECO:0007669"/>
    <property type="project" value="InterPro"/>
</dbReference>
<dbReference type="PANTHER" id="PTHR10332:SF10">
    <property type="entry name" value="EQUILIBRATIVE NUCLEOSIDE TRANSPORTER 4"/>
    <property type="match status" value="1"/>
</dbReference>
<evidence type="ECO:0000256" key="7">
    <source>
        <dbReference type="SAM" id="MobiDB-lite"/>
    </source>
</evidence>
<evidence type="ECO:0000256" key="5">
    <source>
        <dbReference type="ARBA" id="ARBA00022989"/>
    </source>
</evidence>
<feature type="transmembrane region" description="Helical" evidence="8">
    <location>
        <begin position="142"/>
        <end position="161"/>
    </location>
</feature>
<feature type="transmembrane region" description="Helical" evidence="8">
    <location>
        <begin position="265"/>
        <end position="287"/>
    </location>
</feature>
<evidence type="ECO:0000313" key="10">
    <source>
        <dbReference type="Proteomes" id="UP000215902"/>
    </source>
</evidence>
<reference evidence="9 10" key="1">
    <citation type="submission" date="2017-06" db="EMBL/GenBank/DDBJ databases">
        <title>A platform for efficient transgenesis in Macrostomum lignano, a flatworm model organism for stem cell research.</title>
        <authorList>
            <person name="Berezikov E."/>
        </authorList>
    </citation>
    <scope>NUCLEOTIDE SEQUENCE [LARGE SCALE GENOMIC DNA]</scope>
    <source>
        <strain evidence="9">DV1</strain>
        <tissue evidence="9">Whole organism</tissue>
    </source>
</reference>
<evidence type="ECO:0000256" key="1">
    <source>
        <dbReference type="ARBA" id="ARBA00004141"/>
    </source>
</evidence>
<dbReference type="Proteomes" id="UP000215902">
    <property type="component" value="Unassembled WGS sequence"/>
</dbReference>
<feature type="non-terminal residue" evidence="9">
    <location>
        <position position="1"/>
    </location>
</feature>
<comment type="similarity">
    <text evidence="2">Belongs to the SLC29A/ENT transporter (TC 2.A.57) family.</text>
</comment>
<protein>
    <recommendedName>
        <fullName evidence="11">Equilibrative nucleoside transporter 4</fullName>
    </recommendedName>
</protein>
<dbReference type="AlphaFoldDB" id="A0A267G0B2"/>
<dbReference type="EMBL" id="NIVC01000634">
    <property type="protein sequence ID" value="PAA79433.1"/>
    <property type="molecule type" value="Genomic_DNA"/>
</dbReference>
<evidence type="ECO:0008006" key="11">
    <source>
        <dbReference type="Google" id="ProtNLM"/>
    </source>
</evidence>
<evidence type="ECO:0000313" key="9">
    <source>
        <dbReference type="EMBL" id="PAA79433.1"/>
    </source>
</evidence>
<feature type="transmembrane region" description="Helical" evidence="8">
    <location>
        <begin position="429"/>
        <end position="451"/>
    </location>
</feature>